<dbReference type="CDD" id="cd07067">
    <property type="entry name" value="HP_PGM_like"/>
    <property type="match status" value="1"/>
</dbReference>
<evidence type="ECO:0000313" key="1">
    <source>
        <dbReference type="EMBL" id="BBH94763.1"/>
    </source>
</evidence>
<dbReference type="InterPro" id="IPR029033">
    <property type="entry name" value="His_PPase_superfam"/>
</dbReference>
<dbReference type="GO" id="GO:0005737">
    <property type="term" value="C:cytoplasm"/>
    <property type="evidence" value="ECO:0007669"/>
    <property type="project" value="TreeGrafter"/>
</dbReference>
<dbReference type="InterPro" id="IPR050275">
    <property type="entry name" value="PGM_Phosphatase"/>
</dbReference>
<dbReference type="SMART" id="SM00855">
    <property type="entry name" value="PGAM"/>
    <property type="match status" value="1"/>
</dbReference>
<dbReference type="EMBL" id="AP019377">
    <property type="protein sequence ID" value="BBH94763.1"/>
    <property type="molecule type" value="Genomic_DNA"/>
</dbReference>
<dbReference type="GO" id="GO:0016791">
    <property type="term" value="F:phosphatase activity"/>
    <property type="evidence" value="ECO:0007669"/>
    <property type="project" value="TreeGrafter"/>
</dbReference>
<dbReference type="InterPro" id="IPR013078">
    <property type="entry name" value="His_Pase_superF_clade-1"/>
</dbReference>
<dbReference type="Pfam" id="PF00300">
    <property type="entry name" value="His_Phos_1"/>
    <property type="match status" value="1"/>
</dbReference>
<dbReference type="AlphaFoldDB" id="A0A455T295"/>
<proteinExistence type="predicted"/>
<name>A0A455T295_9CHLR</name>
<dbReference type="SUPFAM" id="SSF53254">
    <property type="entry name" value="Phosphoglycerate mutase-like"/>
    <property type="match status" value="1"/>
</dbReference>
<reference evidence="1" key="1">
    <citation type="submission" date="2018-12" db="EMBL/GenBank/DDBJ databases">
        <title>Novel natural products biosynthetic potential of the class Ktedonobacteria.</title>
        <authorList>
            <person name="Zheng Y."/>
            <person name="Saitou A."/>
            <person name="Wang C.M."/>
            <person name="Toyoda A."/>
            <person name="Minakuchi Y."/>
            <person name="Sekiguchi Y."/>
            <person name="Ueda K."/>
            <person name="Takano H."/>
            <person name="Sakai Y."/>
            <person name="Yokota A."/>
            <person name="Yabe S."/>
        </authorList>
    </citation>
    <scope>NUCLEOTIDE SEQUENCE</scope>
    <source>
        <strain evidence="1">A3-2</strain>
    </source>
</reference>
<gene>
    <name evidence="1" type="primary">gpm</name>
    <name evidence="1" type="ORF">KTA_29620</name>
</gene>
<accession>A0A455T295</accession>
<protein>
    <submittedName>
        <fullName evidence="1">Phosphoglycerate mutase</fullName>
    </submittedName>
</protein>
<dbReference type="PANTHER" id="PTHR48100">
    <property type="entry name" value="BROAD-SPECIFICITY PHOSPHATASE YOR283W-RELATED"/>
    <property type="match status" value="1"/>
</dbReference>
<dbReference type="PANTHER" id="PTHR48100:SF1">
    <property type="entry name" value="HISTIDINE PHOSPHATASE FAMILY PROTEIN-RELATED"/>
    <property type="match status" value="1"/>
</dbReference>
<organism evidence="1">
    <name type="scientific">Thermogemmatispora argillosa</name>
    <dbReference type="NCBI Taxonomy" id="2045280"/>
    <lineage>
        <taxon>Bacteria</taxon>
        <taxon>Bacillati</taxon>
        <taxon>Chloroflexota</taxon>
        <taxon>Ktedonobacteria</taxon>
        <taxon>Thermogemmatisporales</taxon>
        <taxon>Thermogemmatisporaceae</taxon>
        <taxon>Thermogemmatispora</taxon>
    </lineage>
</organism>
<sequence length="229" mass="25080">MLLQDDPFLLRRAHAAELFLIRHGDALPPADELIPGGLYDDLPLSRKGQEQAQALAERLAGLEFAAIYSSPLRRCRETAAPLASRLGLTPIVVPDLQEIRLGRVRPLPAEADNLELLARTLQERQMDIIRLAGAAGSWDAIEGSEPSKAFRARVVKALDAIANAHVGRRVIAFAHGGVINAYVAEVLGLERDFFFPVANTSITVVRVAGTQRVLFSLNDICHLQHFQRG</sequence>
<dbReference type="Gene3D" id="3.40.50.1240">
    <property type="entry name" value="Phosphoglycerate mutase-like"/>
    <property type="match status" value="1"/>
</dbReference>